<dbReference type="InterPro" id="IPR053182">
    <property type="entry name" value="YobU-like_regulator"/>
</dbReference>
<dbReference type="Gene3D" id="3.20.80.10">
    <property type="entry name" value="Regulatory factor, effector binding domain"/>
    <property type="match status" value="1"/>
</dbReference>
<dbReference type="SMART" id="SM00871">
    <property type="entry name" value="AraC_E_bind"/>
    <property type="match status" value="1"/>
</dbReference>
<feature type="domain" description="AraC effector-binding" evidence="1">
    <location>
        <begin position="1"/>
        <end position="163"/>
    </location>
</feature>
<dbReference type="InterPro" id="IPR011256">
    <property type="entry name" value="Reg_factor_effector_dom_sf"/>
</dbReference>
<dbReference type="RefSeq" id="WP_034625744.1">
    <property type="nucleotide sequence ID" value="NZ_JRJU01000002.1"/>
</dbReference>
<protein>
    <submittedName>
        <fullName evidence="2">Transcriptional regulator</fullName>
    </submittedName>
</protein>
<evidence type="ECO:0000313" key="2">
    <source>
        <dbReference type="EMBL" id="KHF41624.1"/>
    </source>
</evidence>
<dbReference type="eggNOG" id="COG3708">
    <property type="taxonomic scope" value="Bacteria"/>
</dbReference>
<dbReference type="InterPro" id="IPR010499">
    <property type="entry name" value="AraC_E-bd"/>
</dbReference>
<dbReference type="STRING" id="333138.LQ50_02670"/>
<name>A0A0B0ING4_9BACI</name>
<dbReference type="Proteomes" id="UP000030832">
    <property type="component" value="Unassembled WGS sequence"/>
</dbReference>
<dbReference type="PANTHER" id="PTHR36444:SF3">
    <property type="entry name" value="TRANSCRIPTIONAL ACTIVATOR, PUTATIVE-RELATED"/>
    <property type="match status" value="1"/>
</dbReference>
<sequence length="163" mass="18266">MKYKIVERDAFQAIGIKRKVLCNAEGGSPGPGIAEFWSEAFENGTVKQLLELNSGEINGLLGITKNFDKERNAIEYWIVTEYLDNVNALAEFSSIEIPASKWVVFEVVGPASTAMPSAWKHIFSDWFPSNGYELSEIAPPFEAYIDPNPYKENSLNEIWVGIK</sequence>
<evidence type="ECO:0000259" key="1">
    <source>
        <dbReference type="SMART" id="SM00871"/>
    </source>
</evidence>
<gene>
    <name evidence="2" type="ORF">LQ50_02670</name>
</gene>
<dbReference type="AlphaFoldDB" id="A0A0B0ING4"/>
<dbReference type="EMBL" id="JRJU01000002">
    <property type="protein sequence ID" value="KHF41624.1"/>
    <property type="molecule type" value="Genomic_DNA"/>
</dbReference>
<proteinExistence type="predicted"/>
<dbReference type="InterPro" id="IPR029442">
    <property type="entry name" value="GyrI-like"/>
</dbReference>
<reference evidence="2 3" key="1">
    <citation type="submission" date="2014-09" db="EMBL/GenBank/DDBJ databases">
        <title>Genome sequencing and annotation of Bacillus Okhensis strain Kh10-101T.</title>
        <authorList>
            <person name="Prakash J.S."/>
        </authorList>
    </citation>
    <scope>NUCLEOTIDE SEQUENCE [LARGE SCALE GENOMIC DNA]</scope>
    <source>
        <strain evidence="3">Kh10-101T</strain>
    </source>
</reference>
<keyword evidence="3" id="KW-1185">Reference proteome</keyword>
<evidence type="ECO:0000313" key="3">
    <source>
        <dbReference type="Proteomes" id="UP000030832"/>
    </source>
</evidence>
<accession>A0A0B0ING4</accession>
<organism evidence="2 3">
    <name type="scientific">Halalkalibacter okhensis</name>
    <dbReference type="NCBI Taxonomy" id="333138"/>
    <lineage>
        <taxon>Bacteria</taxon>
        <taxon>Bacillati</taxon>
        <taxon>Bacillota</taxon>
        <taxon>Bacilli</taxon>
        <taxon>Bacillales</taxon>
        <taxon>Bacillaceae</taxon>
        <taxon>Halalkalibacter</taxon>
    </lineage>
</organism>
<dbReference type="SUPFAM" id="SSF55136">
    <property type="entry name" value="Probable bacterial effector-binding domain"/>
    <property type="match status" value="1"/>
</dbReference>
<comment type="caution">
    <text evidence="2">The sequence shown here is derived from an EMBL/GenBank/DDBJ whole genome shotgun (WGS) entry which is preliminary data.</text>
</comment>
<dbReference type="OrthoDB" id="9801123at2"/>
<dbReference type="Pfam" id="PF06445">
    <property type="entry name" value="GyrI-like"/>
    <property type="match status" value="1"/>
</dbReference>
<dbReference type="PANTHER" id="PTHR36444">
    <property type="entry name" value="TRANSCRIPTIONAL REGULATOR PROTEIN YOBU-RELATED"/>
    <property type="match status" value="1"/>
</dbReference>